<dbReference type="EMBL" id="CP002859">
    <property type="protein sequence ID" value="AEI50000.1"/>
    <property type="molecule type" value="Genomic_DNA"/>
</dbReference>
<gene>
    <name evidence="1" type="ordered locus">Runsl_3642</name>
</gene>
<proteinExistence type="predicted"/>
<protein>
    <submittedName>
        <fullName evidence="1">Uncharacterized protein</fullName>
    </submittedName>
</protein>
<organism evidence="1 2">
    <name type="scientific">Runella slithyformis (strain ATCC 29530 / DSM 19594 / LMG 11500 / NCIMB 11436 / LSU 4)</name>
    <dbReference type="NCBI Taxonomy" id="761193"/>
    <lineage>
        <taxon>Bacteria</taxon>
        <taxon>Pseudomonadati</taxon>
        <taxon>Bacteroidota</taxon>
        <taxon>Cytophagia</taxon>
        <taxon>Cytophagales</taxon>
        <taxon>Spirosomataceae</taxon>
        <taxon>Runella</taxon>
    </lineage>
</organism>
<keyword evidence="2" id="KW-1185">Reference proteome</keyword>
<evidence type="ECO:0000313" key="2">
    <source>
        <dbReference type="Proteomes" id="UP000000493"/>
    </source>
</evidence>
<accession>A0A7U3ZML3</accession>
<dbReference type="AlphaFoldDB" id="A0A7U3ZML3"/>
<dbReference type="KEGG" id="rsi:Runsl_3642"/>
<evidence type="ECO:0000313" key="1">
    <source>
        <dbReference type="EMBL" id="AEI50000.1"/>
    </source>
</evidence>
<reference evidence="2" key="1">
    <citation type="submission" date="2011-06" db="EMBL/GenBank/DDBJ databases">
        <title>The complete genome of chromosome of Runella slithyformis DSM 19594.</title>
        <authorList>
            <consortium name="US DOE Joint Genome Institute (JGI-PGF)"/>
            <person name="Lucas S."/>
            <person name="Han J."/>
            <person name="Lapidus A."/>
            <person name="Bruce D."/>
            <person name="Goodwin L."/>
            <person name="Pitluck S."/>
            <person name="Peters L."/>
            <person name="Kyrpides N."/>
            <person name="Mavromatis K."/>
            <person name="Ivanova N."/>
            <person name="Ovchinnikova G."/>
            <person name="Zhang X."/>
            <person name="Misra M."/>
            <person name="Detter J.C."/>
            <person name="Tapia R."/>
            <person name="Han C."/>
            <person name="Land M."/>
            <person name="Hauser L."/>
            <person name="Markowitz V."/>
            <person name="Cheng J.-F."/>
            <person name="Hugenholtz P."/>
            <person name="Woyke T."/>
            <person name="Wu D."/>
            <person name="Tindall B."/>
            <person name="Faehrich R."/>
            <person name="Brambilla E."/>
            <person name="Klenk H.-P."/>
            <person name="Eisen J.A."/>
        </authorList>
    </citation>
    <scope>NUCLEOTIDE SEQUENCE [LARGE SCALE GENOMIC DNA]</scope>
    <source>
        <strain evidence="2">ATCC 29530 / DSM 19594 / LMG 11500 / NCIMB 11436 / LSU 4</strain>
    </source>
</reference>
<sequence>MKKLLFNYKVQELHTGNRDICNVIYYKITDSPLQFYNTILPIHCIIPPNYRILFDEVIYIIFIDFDNTRIDRVRQRVASCLNVVFWKGIDVVNHIE</sequence>
<reference evidence="1 2" key="2">
    <citation type="journal article" date="2012" name="Stand. Genomic Sci.">
        <title>Complete genome sequence of the aquatic bacterium Runella slithyformis type strain (LSU 4(T)).</title>
        <authorList>
            <person name="Copeland A."/>
            <person name="Zhang X."/>
            <person name="Misra M."/>
            <person name="Lapidus A."/>
            <person name="Nolan M."/>
            <person name="Lucas S."/>
            <person name="Deshpande S."/>
            <person name="Cheng J.F."/>
            <person name="Tapia R."/>
            <person name="Goodwin L.A."/>
            <person name="Pitluck S."/>
            <person name="Liolios K."/>
            <person name="Pagani I."/>
            <person name="Ivanova N."/>
            <person name="Mikhailova N."/>
            <person name="Pati A."/>
            <person name="Chen A."/>
            <person name="Palaniappan K."/>
            <person name="Land M."/>
            <person name="Hauser L."/>
            <person name="Pan C."/>
            <person name="Jeffries C.D."/>
            <person name="Detter J.C."/>
            <person name="Brambilla E.M."/>
            <person name="Rohde M."/>
            <person name="Djao O.D."/>
            <person name="Goker M."/>
            <person name="Sikorski J."/>
            <person name="Tindall B.J."/>
            <person name="Woyke T."/>
            <person name="Bristow J."/>
            <person name="Eisen J.A."/>
            <person name="Markowitz V."/>
            <person name="Hugenholtz P."/>
            <person name="Kyrpides N.C."/>
            <person name="Klenk H.P."/>
            <person name="Mavromatis K."/>
        </authorList>
    </citation>
    <scope>NUCLEOTIDE SEQUENCE [LARGE SCALE GENOMIC DNA]</scope>
    <source>
        <strain evidence="2">ATCC 29530 / DSM 19594 / LMG 11500 / NCIMB 11436 / LSU 4</strain>
    </source>
</reference>
<dbReference type="Proteomes" id="UP000000493">
    <property type="component" value="Chromosome"/>
</dbReference>
<name>A0A7U3ZML3_RUNSL</name>